<dbReference type="AlphaFoldDB" id="A0A6L9W5M4"/>
<proteinExistence type="predicted"/>
<protein>
    <submittedName>
        <fullName evidence="2">Uncharacterized protein</fullName>
    </submittedName>
</protein>
<organism evidence="2 3">
    <name type="scientific">Blastococcus saxobsidens</name>
    <dbReference type="NCBI Taxonomy" id="138336"/>
    <lineage>
        <taxon>Bacteria</taxon>
        <taxon>Bacillati</taxon>
        <taxon>Actinomycetota</taxon>
        <taxon>Actinomycetes</taxon>
        <taxon>Geodermatophilales</taxon>
        <taxon>Geodermatophilaceae</taxon>
        <taxon>Blastococcus</taxon>
    </lineage>
</organism>
<dbReference type="EMBL" id="JAAGWG010000019">
    <property type="protein sequence ID" value="NEK86741.1"/>
    <property type="molecule type" value="Genomic_DNA"/>
</dbReference>
<comment type="caution">
    <text evidence="2">The sequence shown here is derived from an EMBL/GenBank/DDBJ whole genome shotgun (WGS) entry which is preliminary data.</text>
</comment>
<accession>A0A6L9W5M4</accession>
<evidence type="ECO:0000256" key="1">
    <source>
        <dbReference type="SAM" id="MobiDB-lite"/>
    </source>
</evidence>
<gene>
    <name evidence="2" type="ORF">GCU60_13400</name>
</gene>
<feature type="region of interest" description="Disordered" evidence="1">
    <location>
        <begin position="19"/>
        <end position="56"/>
    </location>
</feature>
<reference evidence="2 3" key="1">
    <citation type="submission" date="2019-12" db="EMBL/GenBank/DDBJ databases">
        <title>the WGS of Blastococcus saxobsidens 67B17.</title>
        <authorList>
            <person name="Jiang Z."/>
        </authorList>
    </citation>
    <scope>NUCLEOTIDE SEQUENCE [LARGE SCALE GENOMIC DNA]</scope>
    <source>
        <strain evidence="2 3">67B17</strain>
    </source>
</reference>
<dbReference type="RefSeq" id="WP_163206027.1">
    <property type="nucleotide sequence ID" value="NZ_JAAGWG010000019.1"/>
</dbReference>
<evidence type="ECO:0000313" key="3">
    <source>
        <dbReference type="Proteomes" id="UP000479241"/>
    </source>
</evidence>
<evidence type="ECO:0000313" key="2">
    <source>
        <dbReference type="EMBL" id="NEK86741.1"/>
    </source>
</evidence>
<feature type="compositionally biased region" description="Gly residues" evidence="1">
    <location>
        <begin position="47"/>
        <end position="56"/>
    </location>
</feature>
<sequence>MSENPYALPVEEFLDRSRVPVADQVETQTGSAAPEGGWGSGLDPYLDGGGGDADGD</sequence>
<name>A0A6L9W5M4_9ACTN</name>
<dbReference type="Proteomes" id="UP000479241">
    <property type="component" value="Unassembled WGS sequence"/>
</dbReference>